<comment type="cofactor">
    <cofactor evidence="2">
        <name>Fe(2+)</name>
        <dbReference type="ChEBI" id="CHEBI:29033"/>
    </cofactor>
</comment>
<dbReference type="Pfam" id="PF02668">
    <property type="entry name" value="TauD"/>
    <property type="match status" value="1"/>
</dbReference>
<evidence type="ECO:0000256" key="5">
    <source>
        <dbReference type="ARBA" id="ARBA00012755"/>
    </source>
</evidence>
<evidence type="ECO:0000256" key="2">
    <source>
        <dbReference type="ARBA" id="ARBA00001954"/>
    </source>
</evidence>
<sequence>MSATKTITARPATETKSVQAAAETSVEYKEGEYKYSAYLPHYTLTNQPPLEEFVHHDVGLRADPAKKSLLVDSGATFAEITPAIGTEARGGRDSKPLQLSALTPVQLDELALLTAERGVVIFHDQDFADIGPDRQLAYGQHFGRLHVHQMGGHIKDYPALLPVYRDFVAGAVDHEIKNNISSIKWHSDMSYEVNGVGTTTFLALDVPPSGGDTLYLSTTAAYNALSPAFREFLHDKYAVHSGISQAAVHEHRDRYIREPIETVHPIVRTHPVTGAQSLYVNRLYTRRIQGLKEEESATILNFLYNHIEHGQDWHLRVHWTPGTVVIYDNRNTQHSALRDFAVQEGVTRRHMLRITPQAERPYFDAGDKKDEKKPNGLQKVPKRNRGAGQHHPKMGLKLGSKLGIYSLGYEVIDAAHYASWGIDYLRYDNYGGFSGNMQLPTKRFLAMSYALQNTGLDVFYALCKWDMMEISNADLREVEE</sequence>
<dbReference type="Pfam" id="PF16499">
    <property type="entry name" value="Melibiase_2"/>
    <property type="match status" value="1"/>
</dbReference>
<keyword evidence="9" id="KW-0560">Oxidoreductase</keyword>
<keyword evidence="12" id="KW-1015">Disulfide bond</keyword>
<dbReference type="EC" id="3.2.1.22" evidence="5 12"/>
<dbReference type="Gene3D" id="3.60.130.10">
    <property type="entry name" value="Clavaminate synthase-like"/>
    <property type="match status" value="1"/>
</dbReference>
<keyword evidence="8" id="KW-0223">Dioxygenase</keyword>
<evidence type="ECO:0000256" key="10">
    <source>
        <dbReference type="ARBA" id="ARBA00023004"/>
    </source>
</evidence>
<organism evidence="15 16">
    <name type="scientific">Sporothrix stenoceras</name>
    <dbReference type="NCBI Taxonomy" id="5173"/>
    <lineage>
        <taxon>Eukaryota</taxon>
        <taxon>Fungi</taxon>
        <taxon>Dikarya</taxon>
        <taxon>Ascomycota</taxon>
        <taxon>Pezizomycotina</taxon>
        <taxon>Sordariomycetes</taxon>
        <taxon>Sordariomycetidae</taxon>
        <taxon>Ophiostomatales</taxon>
        <taxon>Ophiostomataceae</taxon>
        <taxon>Sporothrix</taxon>
    </lineage>
</organism>
<dbReference type="InterPro" id="IPR002241">
    <property type="entry name" value="Glyco_hydro_27"/>
</dbReference>
<gene>
    <name evidence="15" type="ORF">Sste5346_003804</name>
</gene>
<accession>A0ABR3ZCB6</accession>
<dbReference type="SUPFAM" id="SSF51445">
    <property type="entry name" value="(Trans)glycosidases"/>
    <property type="match status" value="1"/>
</dbReference>
<reference evidence="15 16" key="1">
    <citation type="journal article" date="2024" name="IMA Fungus">
        <title>IMA Genome - F19 : A genome assembly and annotation guide to empower mycologists, including annotated draft genome sequences of Ceratocystis pirilliformis, Diaporthe australafricana, Fusarium ophioides, Paecilomyces lecythidis, and Sporothrix stenoceras.</title>
        <authorList>
            <person name="Aylward J."/>
            <person name="Wilson A.M."/>
            <person name="Visagie C.M."/>
            <person name="Spraker J."/>
            <person name="Barnes I."/>
            <person name="Buitendag C."/>
            <person name="Ceriani C."/>
            <person name="Del Mar Angel L."/>
            <person name="du Plessis D."/>
            <person name="Fuchs T."/>
            <person name="Gasser K."/>
            <person name="Kramer D."/>
            <person name="Li W."/>
            <person name="Munsamy K."/>
            <person name="Piso A."/>
            <person name="Price J.L."/>
            <person name="Sonnekus B."/>
            <person name="Thomas C."/>
            <person name="van der Nest A."/>
            <person name="van Dijk A."/>
            <person name="van Heerden A."/>
            <person name="van Vuuren N."/>
            <person name="Yilmaz N."/>
            <person name="Duong T.A."/>
            <person name="van der Merwe N.A."/>
            <person name="Wingfield M.J."/>
            <person name="Wingfield B.D."/>
        </authorList>
    </citation>
    <scope>NUCLEOTIDE SEQUENCE [LARGE SCALE GENOMIC DNA]</scope>
    <source>
        <strain evidence="15 16">CMW 5346</strain>
    </source>
</reference>
<feature type="region of interest" description="Disordered" evidence="13">
    <location>
        <begin position="362"/>
        <end position="394"/>
    </location>
</feature>
<comment type="catalytic activity">
    <reaction evidence="1 12">
        <text>Hydrolysis of terminal, non-reducing alpha-D-galactose residues in alpha-D-galactosides, including galactose oligosaccharides, galactomannans and galactolipids.</text>
        <dbReference type="EC" id="3.2.1.22"/>
    </reaction>
</comment>
<keyword evidence="6" id="KW-0479">Metal-binding</keyword>
<evidence type="ECO:0000256" key="11">
    <source>
        <dbReference type="ARBA" id="ARBA00023295"/>
    </source>
</evidence>
<dbReference type="PANTHER" id="PTHR30468">
    <property type="entry name" value="ALPHA-KETOGLUTARATE-DEPENDENT SULFONATE DIOXYGENASE"/>
    <property type="match status" value="1"/>
</dbReference>
<comment type="caution">
    <text evidence="15">The sequence shown here is derived from an EMBL/GenBank/DDBJ whole genome shotgun (WGS) entry which is preliminary data.</text>
</comment>
<dbReference type="InterPro" id="IPR042098">
    <property type="entry name" value="TauD-like_sf"/>
</dbReference>
<evidence type="ECO:0000259" key="14">
    <source>
        <dbReference type="Pfam" id="PF02668"/>
    </source>
</evidence>
<dbReference type="InterPro" id="IPR003819">
    <property type="entry name" value="TauD/TfdA-like"/>
</dbReference>
<dbReference type="PANTHER" id="PTHR30468:SF1">
    <property type="entry name" value="ALPHA-KETOGLUTARATE-DEPENDENT SULFONATE DIOXYGENASE"/>
    <property type="match status" value="1"/>
</dbReference>
<feature type="domain" description="TauD/TfdA-like" evidence="14">
    <location>
        <begin position="78"/>
        <end position="355"/>
    </location>
</feature>
<dbReference type="EMBL" id="JAWCUI010000017">
    <property type="protein sequence ID" value="KAL1897952.1"/>
    <property type="molecule type" value="Genomic_DNA"/>
</dbReference>
<dbReference type="SUPFAM" id="SSF51197">
    <property type="entry name" value="Clavaminate synthase-like"/>
    <property type="match status" value="1"/>
</dbReference>
<name>A0ABR3ZCB6_9PEZI</name>
<dbReference type="PRINTS" id="PR00740">
    <property type="entry name" value="GLHYDRLASE27"/>
</dbReference>
<evidence type="ECO:0000256" key="8">
    <source>
        <dbReference type="ARBA" id="ARBA00022964"/>
    </source>
</evidence>
<feature type="compositionally biased region" description="Basic and acidic residues" evidence="13">
    <location>
        <begin position="362"/>
        <end position="374"/>
    </location>
</feature>
<dbReference type="Proteomes" id="UP001583186">
    <property type="component" value="Unassembled WGS sequence"/>
</dbReference>
<evidence type="ECO:0000256" key="6">
    <source>
        <dbReference type="ARBA" id="ARBA00022723"/>
    </source>
</evidence>
<keyword evidence="11 12" id="KW-0326">Glycosidase</keyword>
<dbReference type="InterPro" id="IPR051323">
    <property type="entry name" value="AtsK-like"/>
</dbReference>
<feature type="compositionally biased region" description="Basic residues" evidence="13">
    <location>
        <begin position="380"/>
        <end position="394"/>
    </location>
</feature>
<evidence type="ECO:0000256" key="13">
    <source>
        <dbReference type="SAM" id="MobiDB-lite"/>
    </source>
</evidence>
<comment type="similarity">
    <text evidence="3">Belongs to the TfdA dioxygenase family.</text>
</comment>
<evidence type="ECO:0000256" key="12">
    <source>
        <dbReference type="RuleBase" id="RU361168"/>
    </source>
</evidence>
<evidence type="ECO:0000256" key="1">
    <source>
        <dbReference type="ARBA" id="ARBA00001255"/>
    </source>
</evidence>
<evidence type="ECO:0000256" key="4">
    <source>
        <dbReference type="ARBA" id="ARBA00009743"/>
    </source>
</evidence>
<evidence type="ECO:0000256" key="3">
    <source>
        <dbReference type="ARBA" id="ARBA00005896"/>
    </source>
</evidence>
<evidence type="ECO:0000256" key="9">
    <source>
        <dbReference type="ARBA" id="ARBA00023002"/>
    </source>
</evidence>
<comment type="similarity">
    <text evidence="4 12">Belongs to the glycosyl hydrolase 27 family.</text>
</comment>
<protein>
    <recommendedName>
        <fullName evidence="5 12">Alpha-galactosidase</fullName>
        <ecNumber evidence="5 12">3.2.1.22</ecNumber>
    </recommendedName>
    <alternativeName>
        <fullName evidence="12">Melibiase</fullName>
    </alternativeName>
</protein>
<dbReference type="InterPro" id="IPR013785">
    <property type="entry name" value="Aldolase_TIM"/>
</dbReference>
<keyword evidence="16" id="KW-1185">Reference proteome</keyword>
<evidence type="ECO:0000256" key="7">
    <source>
        <dbReference type="ARBA" id="ARBA00022801"/>
    </source>
</evidence>
<keyword evidence="7 12" id="KW-0378">Hydrolase</keyword>
<dbReference type="Gene3D" id="3.20.20.70">
    <property type="entry name" value="Aldolase class I"/>
    <property type="match status" value="1"/>
</dbReference>
<dbReference type="InterPro" id="IPR017853">
    <property type="entry name" value="GH"/>
</dbReference>
<evidence type="ECO:0000313" key="15">
    <source>
        <dbReference type="EMBL" id="KAL1897952.1"/>
    </source>
</evidence>
<keyword evidence="10" id="KW-0408">Iron</keyword>
<evidence type="ECO:0000313" key="16">
    <source>
        <dbReference type="Proteomes" id="UP001583186"/>
    </source>
</evidence>
<proteinExistence type="inferred from homology"/>